<dbReference type="RefSeq" id="WP_073186454.1">
    <property type="nucleotide sequence ID" value="NZ_FQZG01000014.1"/>
</dbReference>
<evidence type="ECO:0000256" key="1">
    <source>
        <dbReference type="SAM" id="SignalP"/>
    </source>
</evidence>
<reference evidence="3 4" key="1">
    <citation type="submission" date="2016-11" db="EMBL/GenBank/DDBJ databases">
        <authorList>
            <person name="Jaros S."/>
            <person name="Januszkiewicz K."/>
            <person name="Wedrychowicz H."/>
        </authorList>
    </citation>
    <scope>NUCLEOTIDE SEQUENCE [LARGE SCALE GENOMIC DNA]</scope>
    <source>
        <strain evidence="3 4">DSM 12906</strain>
    </source>
</reference>
<evidence type="ECO:0000313" key="3">
    <source>
        <dbReference type="EMBL" id="SHI76821.1"/>
    </source>
</evidence>
<dbReference type="STRING" id="1123357.SAMN02745244_01011"/>
<dbReference type="Gene3D" id="2.40.128.270">
    <property type="match status" value="2"/>
</dbReference>
<dbReference type="EMBL" id="FQZG01000014">
    <property type="protein sequence ID" value="SHI76821.1"/>
    <property type="molecule type" value="Genomic_DNA"/>
</dbReference>
<dbReference type="Pfam" id="PF03724">
    <property type="entry name" value="META"/>
    <property type="match status" value="2"/>
</dbReference>
<feature type="chain" id="PRO_5039339169" evidence="1">
    <location>
        <begin position="23"/>
        <end position="254"/>
    </location>
</feature>
<dbReference type="OrthoDB" id="4990393at2"/>
<sequence length="254" mass="25421">MRISKPLAALSAVLLLGGCAGSATPSAQSDPADLVGVTWLLTEVGGAEPVEGAPVSVRFGEDGTVSGSGGCNRFSGTYDAEPGSLSIAEDIASNMMACQDDVMAVEAALLKALPEATGFEVGDGSLTLTGTEPLATFKAQSQDLADTSWKVTGYLVGDGIVSPEADAELAFAADGSISGTGGCNRLIGKFTAGDDGTIGFDSVGSTQMACEEAAMVQEAAFIAALESTSNYLVEGDTLQLTAADGATTVTLTKA</sequence>
<dbReference type="InterPro" id="IPR038670">
    <property type="entry name" value="HslJ-like_sf"/>
</dbReference>
<feature type="signal peptide" evidence="1">
    <location>
        <begin position="1"/>
        <end position="22"/>
    </location>
</feature>
<organism evidence="3 4">
    <name type="scientific">Tessaracoccus bendigoensis DSM 12906</name>
    <dbReference type="NCBI Taxonomy" id="1123357"/>
    <lineage>
        <taxon>Bacteria</taxon>
        <taxon>Bacillati</taxon>
        <taxon>Actinomycetota</taxon>
        <taxon>Actinomycetes</taxon>
        <taxon>Propionibacteriales</taxon>
        <taxon>Propionibacteriaceae</taxon>
        <taxon>Tessaracoccus</taxon>
    </lineage>
</organism>
<evidence type="ECO:0000259" key="2">
    <source>
        <dbReference type="Pfam" id="PF03724"/>
    </source>
</evidence>
<accession>A0A1M6DUE7</accession>
<feature type="domain" description="DUF306" evidence="2">
    <location>
        <begin position="142"/>
        <end position="251"/>
    </location>
</feature>
<dbReference type="PANTHER" id="PTHR35535">
    <property type="entry name" value="HEAT SHOCK PROTEIN HSLJ"/>
    <property type="match status" value="1"/>
</dbReference>
<gene>
    <name evidence="3" type="ORF">SAMN02745244_01011</name>
</gene>
<dbReference type="PANTHER" id="PTHR35535:SF1">
    <property type="entry name" value="HEAT SHOCK PROTEIN HSLJ"/>
    <property type="match status" value="1"/>
</dbReference>
<dbReference type="InterPro" id="IPR005184">
    <property type="entry name" value="DUF306_Meta_HslJ"/>
</dbReference>
<keyword evidence="1" id="KW-0732">Signal</keyword>
<dbReference type="InterPro" id="IPR053147">
    <property type="entry name" value="Hsp_HslJ-like"/>
</dbReference>
<protein>
    <submittedName>
        <fullName evidence="3">META domain-containing protein</fullName>
    </submittedName>
</protein>
<dbReference type="PROSITE" id="PS51257">
    <property type="entry name" value="PROKAR_LIPOPROTEIN"/>
    <property type="match status" value="1"/>
</dbReference>
<feature type="domain" description="DUF306" evidence="2">
    <location>
        <begin position="32"/>
        <end position="137"/>
    </location>
</feature>
<dbReference type="AlphaFoldDB" id="A0A1M6DUE7"/>
<name>A0A1M6DUE7_9ACTN</name>
<keyword evidence="4" id="KW-1185">Reference proteome</keyword>
<proteinExistence type="predicted"/>
<evidence type="ECO:0000313" key="4">
    <source>
        <dbReference type="Proteomes" id="UP000184512"/>
    </source>
</evidence>
<dbReference type="Proteomes" id="UP000184512">
    <property type="component" value="Unassembled WGS sequence"/>
</dbReference>